<dbReference type="OrthoDB" id="1363388at2"/>
<proteinExistence type="predicted"/>
<keyword evidence="2" id="KW-1185">Reference proteome</keyword>
<name>A0A2S4ZXQ7_9SPHI</name>
<dbReference type="Proteomes" id="UP000236893">
    <property type="component" value="Unassembled WGS sequence"/>
</dbReference>
<accession>A0A2S4ZXQ7</accession>
<dbReference type="AlphaFoldDB" id="A0A2S4ZXQ7"/>
<evidence type="ECO:0000313" key="2">
    <source>
        <dbReference type="Proteomes" id="UP000236893"/>
    </source>
</evidence>
<protein>
    <submittedName>
        <fullName evidence="1">Uncharacterized protein</fullName>
    </submittedName>
</protein>
<comment type="caution">
    <text evidence="1">The sequence shown here is derived from an EMBL/GenBank/DDBJ whole genome shotgun (WGS) entry which is preliminary data.</text>
</comment>
<organism evidence="1 2">
    <name type="scientific">Solitalea longa</name>
    <dbReference type="NCBI Taxonomy" id="2079460"/>
    <lineage>
        <taxon>Bacteria</taxon>
        <taxon>Pseudomonadati</taxon>
        <taxon>Bacteroidota</taxon>
        <taxon>Sphingobacteriia</taxon>
        <taxon>Sphingobacteriales</taxon>
        <taxon>Sphingobacteriaceae</taxon>
        <taxon>Solitalea</taxon>
    </lineage>
</organism>
<reference evidence="1 2" key="1">
    <citation type="submission" date="2018-01" db="EMBL/GenBank/DDBJ databases">
        <authorList>
            <person name="Gaut B.S."/>
            <person name="Morton B.R."/>
            <person name="Clegg M.T."/>
            <person name="Duvall M.R."/>
        </authorList>
    </citation>
    <scope>NUCLEOTIDE SEQUENCE [LARGE SCALE GENOMIC DNA]</scope>
    <source>
        <strain evidence="1 2">HR-AV</strain>
    </source>
</reference>
<dbReference type="EMBL" id="PQVF01000020">
    <property type="protein sequence ID" value="POY34702.1"/>
    <property type="molecule type" value="Genomic_DNA"/>
</dbReference>
<sequence length="96" mass="11408">MVTLQMDIKLTFRQGGMWEFEKTGIYPEYLIFSSKSLNRSWRYKKQMHIQKGSLKVKDEIICNYIFDSNGCKIQEVKNGIPCRQWVAIDVFFELCD</sequence>
<dbReference type="RefSeq" id="WP_103790726.1">
    <property type="nucleotide sequence ID" value="NZ_PQVF01000020.1"/>
</dbReference>
<gene>
    <name evidence="1" type="ORF">C3K47_18890</name>
</gene>
<evidence type="ECO:0000313" key="1">
    <source>
        <dbReference type="EMBL" id="POY34702.1"/>
    </source>
</evidence>